<dbReference type="Proteomes" id="UP001626550">
    <property type="component" value="Unassembled WGS sequence"/>
</dbReference>
<evidence type="ECO:0008006" key="3">
    <source>
        <dbReference type="Google" id="ProtNLM"/>
    </source>
</evidence>
<evidence type="ECO:0000313" key="1">
    <source>
        <dbReference type="EMBL" id="KAL3309926.1"/>
    </source>
</evidence>
<organism evidence="1 2">
    <name type="scientific">Cichlidogyrus casuarinus</name>
    <dbReference type="NCBI Taxonomy" id="1844966"/>
    <lineage>
        <taxon>Eukaryota</taxon>
        <taxon>Metazoa</taxon>
        <taxon>Spiralia</taxon>
        <taxon>Lophotrochozoa</taxon>
        <taxon>Platyhelminthes</taxon>
        <taxon>Monogenea</taxon>
        <taxon>Monopisthocotylea</taxon>
        <taxon>Dactylogyridea</taxon>
        <taxon>Ancyrocephalidae</taxon>
        <taxon>Cichlidogyrus</taxon>
    </lineage>
</organism>
<accession>A0ABD2PTY9</accession>
<proteinExistence type="predicted"/>
<dbReference type="EMBL" id="JBJKFK010003419">
    <property type="protein sequence ID" value="KAL3309926.1"/>
    <property type="molecule type" value="Genomic_DNA"/>
</dbReference>
<evidence type="ECO:0000313" key="2">
    <source>
        <dbReference type="Proteomes" id="UP001626550"/>
    </source>
</evidence>
<gene>
    <name evidence="1" type="ORF">Ciccas_011519</name>
</gene>
<sequence length="228" mass="26889">MTDGIAEDQYQQLNGFLDQASNMQNRYTEAMRLIGQHYDVSPDEHHERFVNMRWRDEEGDRQNIQRMMALGEKTPKDVLVRHQILNTLPIEVARVVRSTPGATEDHEIFVSVVVAARKGVKDRPKQPLRVEDEATTSRETPSNRLIHNLRRTYEPRRGGRYIHWNSRQKKRADPEWCRKHAFGGPNAKECTPGAKCSFWEQFTEWMKEKNSKPSFENRGNFRNWRGRR</sequence>
<name>A0ABD2PTY9_9PLAT</name>
<protein>
    <recommendedName>
        <fullName evidence="3">Gag protein</fullName>
    </recommendedName>
</protein>
<keyword evidence="2" id="KW-1185">Reference proteome</keyword>
<reference evidence="1 2" key="1">
    <citation type="submission" date="2024-11" db="EMBL/GenBank/DDBJ databases">
        <title>Adaptive evolution of stress response genes in parasites aligns with host niche diversity.</title>
        <authorList>
            <person name="Hahn C."/>
            <person name="Resl P."/>
        </authorList>
    </citation>
    <scope>NUCLEOTIDE SEQUENCE [LARGE SCALE GENOMIC DNA]</scope>
    <source>
        <strain evidence="1">EGGRZ-B1_66</strain>
        <tissue evidence="1">Body</tissue>
    </source>
</reference>
<dbReference type="AlphaFoldDB" id="A0ABD2PTY9"/>
<comment type="caution">
    <text evidence="1">The sequence shown here is derived from an EMBL/GenBank/DDBJ whole genome shotgun (WGS) entry which is preliminary data.</text>
</comment>